<feature type="coiled-coil region" evidence="9">
    <location>
        <begin position="431"/>
        <end position="458"/>
    </location>
</feature>
<feature type="domain" description="Helicase C-terminal" evidence="12">
    <location>
        <begin position="1450"/>
        <end position="1599"/>
    </location>
</feature>
<dbReference type="Pfam" id="PF00176">
    <property type="entry name" value="SNF2-rel_dom"/>
    <property type="match status" value="1"/>
</dbReference>
<feature type="domain" description="Helicase ATP-binding" evidence="11">
    <location>
        <begin position="1043"/>
        <end position="1249"/>
    </location>
</feature>
<protein>
    <recommendedName>
        <fullName evidence="15">Helicase</fullName>
    </recommendedName>
</protein>
<gene>
    <name evidence="13" type="ORF">EJ08DRAFT_693284</name>
</gene>
<dbReference type="SMART" id="SM00487">
    <property type="entry name" value="DEXDc"/>
    <property type="match status" value="1"/>
</dbReference>
<dbReference type="Gene3D" id="3.40.50.300">
    <property type="entry name" value="P-loop containing nucleotide triphosphate hydrolases"/>
    <property type="match status" value="1"/>
</dbReference>
<dbReference type="Pfam" id="PF24580">
    <property type="entry name" value="DUF7607"/>
    <property type="match status" value="1"/>
</dbReference>
<dbReference type="GO" id="GO:0005524">
    <property type="term" value="F:ATP binding"/>
    <property type="evidence" value="ECO:0007669"/>
    <property type="project" value="UniProtKB-KW"/>
</dbReference>
<comment type="subcellular location">
    <subcellularLocation>
        <location evidence="1">Nucleus</location>
    </subcellularLocation>
</comment>
<dbReference type="InterPro" id="IPR038718">
    <property type="entry name" value="SNF2-like_sf"/>
</dbReference>
<evidence type="ECO:0000313" key="14">
    <source>
        <dbReference type="Proteomes" id="UP000800235"/>
    </source>
</evidence>
<dbReference type="Pfam" id="PF00271">
    <property type="entry name" value="Helicase_C"/>
    <property type="match status" value="1"/>
</dbReference>
<comment type="similarity">
    <text evidence="2">Belongs to the SNF2/RAD54 helicase family.</text>
</comment>
<dbReference type="InterPro" id="IPR014001">
    <property type="entry name" value="Helicase_ATP-bd"/>
</dbReference>
<evidence type="ECO:0008006" key="15">
    <source>
        <dbReference type="Google" id="ProtNLM"/>
    </source>
</evidence>
<dbReference type="PANTHER" id="PTHR45797">
    <property type="entry name" value="RAD54-LIKE"/>
    <property type="match status" value="1"/>
</dbReference>
<dbReference type="InterPro" id="IPR049730">
    <property type="entry name" value="SNF2/RAD54-like_C"/>
</dbReference>
<dbReference type="SUPFAM" id="SSF52540">
    <property type="entry name" value="P-loop containing nucleoside triphosphate hydrolases"/>
    <property type="match status" value="2"/>
</dbReference>
<dbReference type="PANTHER" id="PTHR45797:SF1">
    <property type="entry name" value="HELICASE ARIP4"/>
    <property type="match status" value="1"/>
</dbReference>
<keyword evidence="8" id="KW-0539">Nucleus</keyword>
<dbReference type="GO" id="GO:0005634">
    <property type="term" value="C:nucleus"/>
    <property type="evidence" value="ECO:0007669"/>
    <property type="project" value="UniProtKB-SubCell"/>
</dbReference>
<keyword evidence="4" id="KW-0378">Hydrolase</keyword>
<accession>A0A9P4NYJ8</accession>
<evidence type="ECO:0000256" key="9">
    <source>
        <dbReference type="SAM" id="Coils"/>
    </source>
</evidence>
<evidence type="ECO:0000259" key="11">
    <source>
        <dbReference type="PROSITE" id="PS51192"/>
    </source>
</evidence>
<feature type="compositionally biased region" description="Basic and acidic residues" evidence="10">
    <location>
        <begin position="1819"/>
        <end position="1849"/>
    </location>
</feature>
<dbReference type="PROSITE" id="PS51192">
    <property type="entry name" value="HELICASE_ATP_BIND_1"/>
    <property type="match status" value="1"/>
</dbReference>
<keyword evidence="9" id="KW-0175">Coiled coil</keyword>
<evidence type="ECO:0000256" key="5">
    <source>
        <dbReference type="ARBA" id="ARBA00022806"/>
    </source>
</evidence>
<dbReference type="GO" id="GO:0016887">
    <property type="term" value="F:ATP hydrolysis activity"/>
    <property type="evidence" value="ECO:0007669"/>
    <property type="project" value="InterPro"/>
</dbReference>
<keyword evidence="6" id="KW-0067">ATP-binding</keyword>
<evidence type="ECO:0000256" key="8">
    <source>
        <dbReference type="ARBA" id="ARBA00023242"/>
    </source>
</evidence>
<sequence>MDSEILMMDPDPWDWSIDDVVDEFCNSRRIWAIGRPTARLPDPVKFEKVLRDNDIDGATLISDLGSVELKNDLEVSSLGQRSSIVWGIQQLRQSSAKWKENNPTNALTPQQMLISAGGTPFSGTNNSVTGWQGFSPYRPNIIDTPKPTPAPETSNGVGGQEAFSKNDPIAPNVETELNAPNNEQQIRHEEDKGRLRENELADLEPATGQRRPAEVSVPDQNGRKKRRLTLGGPSAPLGSVTTKGLYDVDFGASFHVLPSRSLLSGIKSNAPSLLGPKKLTPDDVFFLSTRFGEQLNKGLDIRPIPDDDTPADGFELLLFPDRSVPGRQKTVYRHMLRLFQLSPVEVDVAGYAAQVIHPYSAVSGMADSSRSVILFNPTDAGFEVSRERASRFDTSGATDYEEDSNPSNHEWDFLDHWRKAKDVKELPAYGESEANTEWEKCEEEMEAEEQKIAEEEAEHVNGRLITESKVIDIVDEEVDHYIALWKASKLPLSENKSWSIWRKARSPKERLAMVDSSRQLIEYFTARLEKLKKGIIKDERWYSVKKVQDLCKTLQETVNQREEERFKVSVWLRPAAPARSKRELRTKKKVRHARASDDGFALSSDSEILDDSDEAGFVDIEELDMTDENEANSGQEQVADSVLGEVSMAHADTVGLSGKQNGAHAEIYTPSESPALTEIKDERTLATPMLEASQLRRLGQSASNIIDLTGSGDDDELEEVDQVQESHLIEESLSREPLAASGSVGSVQYGPEPLKDSEDEIINWDYDALMERSDRKRIVLKLLRTMPAEEYSEICEFITGDDGYDLPGQIFRTADNLLHHPDALKLSTRIVRQERSFEVFIDWILRLYCCWLECSKSYFEHGFQSGRWGCLLARIPSDVLAAVMEKTSKPHQLDVNAFCQFLRDAVKSKSERYLVRVSKQKNLITDDDVSDDSAETEIPLKETPHKKRKHQVLESRSAKEKRDRAIEYRLQYEERARQFETQSSQIKEPADESQDVLATVVVVNAGKKEEEPPIILNSHISRDIQPHQIEGLQFMWREVVAAHEDEEDMAGCLLAHTMGLGKTMQAIALLVTIAEASTNPDEAVWSQIPDSIRLSRTLIIVPASLIENWCDEFRRWVPPESSKALGQVRAIRSEDEVAVRLKMLERWYTYGGVLLISYDLLRRWALNNSTEKKEATFTADAWNHKIKKWLLHGPNLIVADEAHFLKNIGSKVHEAVKMFRSTSRIALTGSPLNNSLREYYATIDWISPGYLGPEREFRARYVEPIQEGLYLTSTAAERKISRKKLKTLESFLEPKIHRREVTVLLGRLKPKVEFSIKLPLTPIQKAVYQAFIESIHSDRAEVMTNARLWTWMDHLRLLCNHPQLFWEKMKQLENLRQDGSKSPRKTTKTADISVEDIDMESTEAELIALNGAEVEPPTGVVKGVMAKVAQIMEPVISSPYDINNSYKVKLLVQLLEQCRTLGDRVLLFSHSLPTLTFLEKVLSLRSMNYTRLDGMTKIGNRQSMMNDFNQGDWCVFLISTRAGGLGFNLPGANRVVLFDFGFNPTWEEQAIGRAYRLGQKKPVFVYRFFTGGTFEEELLNVAVFKIQLAYTVVEKKNVKSIANKYAKWLVNPAPVPSESLENHKGKDDVLDKILAERESAGLEHFIRAIKTTETLQEAGEDALTEEDRKEIEKEISMERLRWQDPIAYSARQLQHHLYTDVRPTPRAAPYNNVNPTSSMPAMNGRSNAAIAIQRRATVELPNPFPVAQSHTSLSSLPIPRLSPQVTLPSNQHVSPPTFGDRTHLQMAQASQRHTNNPHGLPNITTQSRFGAPLVVEPRFTNHDTTEPRNTPRDGRSAEKQVKDHFGRFD</sequence>
<evidence type="ECO:0000256" key="4">
    <source>
        <dbReference type="ARBA" id="ARBA00022801"/>
    </source>
</evidence>
<dbReference type="InterPro" id="IPR056026">
    <property type="entry name" value="DUF7607"/>
</dbReference>
<keyword evidence="3" id="KW-0547">Nucleotide-binding</keyword>
<reference evidence="13" key="1">
    <citation type="journal article" date="2020" name="Stud. Mycol.">
        <title>101 Dothideomycetes genomes: a test case for predicting lifestyles and emergence of pathogens.</title>
        <authorList>
            <person name="Haridas S."/>
            <person name="Albert R."/>
            <person name="Binder M."/>
            <person name="Bloem J."/>
            <person name="Labutti K."/>
            <person name="Salamov A."/>
            <person name="Andreopoulos B."/>
            <person name="Baker S."/>
            <person name="Barry K."/>
            <person name="Bills G."/>
            <person name="Bluhm B."/>
            <person name="Cannon C."/>
            <person name="Castanera R."/>
            <person name="Culley D."/>
            <person name="Daum C."/>
            <person name="Ezra D."/>
            <person name="Gonzalez J."/>
            <person name="Henrissat B."/>
            <person name="Kuo A."/>
            <person name="Liang C."/>
            <person name="Lipzen A."/>
            <person name="Lutzoni F."/>
            <person name="Magnuson J."/>
            <person name="Mondo S."/>
            <person name="Nolan M."/>
            <person name="Ohm R."/>
            <person name="Pangilinan J."/>
            <person name="Park H.-J."/>
            <person name="Ramirez L."/>
            <person name="Alfaro M."/>
            <person name="Sun H."/>
            <person name="Tritt A."/>
            <person name="Yoshinaga Y."/>
            <person name="Zwiers L.-H."/>
            <person name="Turgeon B."/>
            <person name="Goodwin S."/>
            <person name="Spatafora J."/>
            <person name="Crous P."/>
            <person name="Grigoriev I."/>
        </authorList>
    </citation>
    <scope>NUCLEOTIDE SEQUENCE</scope>
    <source>
        <strain evidence="13">CBS 130266</strain>
    </source>
</reference>
<evidence type="ECO:0000259" key="12">
    <source>
        <dbReference type="PROSITE" id="PS51194"/>
    </source>
</evidence>
<dbReference type="CDD" id="cd18007">
    <property type="entry name" value="DEXHc_ATRX-like"/>
    <property type="match status" value="1"/>
</dbReference>
<evidence type="ECO:0000256" key="10">
    <source>
        <dbReference type="SAM" id="MobiDB-lite"/>
    </source>
</evidence>
<evidence type="ECO:0000256" key="2">
    <source>
        <dbReference type="ARBA" id="ARBA00007025"/>
    </source>
</evidence>
<dbReference type="CDD" id="cd18793">
    <property type="entry name" value="SF2_C_SNF"/>
    <property type="match status" value="1"/>
</dbReference>
<feature type="region of interest" description="Disordered" evidence="10">
    <location>
        <begin position="126"/>
        <end position="235"/>
    </location>
</feature>
<dbReference type="InterPro" id="IPR000330">
    <property type="entry name" value="SNF2_N"/>
</dbReference>
<dbReference type="PROSITE" id="PS51194">
    <property type="entry name" value="HELICASE_CTER"/>
    <property type="match status" value="1"/>
</dbReference>
<evidence type="ECO:0000256" key="3">
    <source>
        <dbReference type="ARBA" id="ARBA00022741"/>
    </source>
</evidence>
<proteinExistence type="inferred from homology"/>
<feature type="region of interest" description="Disordered" evidence="10">
    <location>
        <begin position="1817"/>
        <end position="1849"/>
    </location>
</feature>
<dbReference type="GO" id="GO:0003677">
    <property type="term" value="F:DNA binding"/>
    <property type="evidence" value="ECO:0007669"/>
    <property type="project" value="UniProtKB-KW"/>
</dbReference>
<name>A0A9P4NYJ8_9PEZI</name>
<comment type="caution">
    <text evidence="13">The sequence shown here is derived from an EMBL/GenBank/DDBJ whole genome shotgun (WGS) entry which is preliminary data.</text>
</comment>
<organism evidence="13 14">
    <name type="scientific">Tothia fuscella</name>
    <dbReference type="NCBI Taxonomy" id="1048955"/>
    <lineage>
        <taxon>Eukaryota</taxon>
        <taxon>Fungi</taxon>
        <taxon>Dikarya</taxon>
        <taxon>Ascomycota</taxon>
        <taxon>Pezizomycotina</taxon>
        <taxon>Dothideomycetes</taxon>
        <taxon>Pleosporomycetidae</taxon>
        <taxon>Venturiales</taxon>
        <taxon>Cylindrosympodiaceae</taxon>
        <taxon>Tothia</taxon>
    </lineage>
</organism>
<keyword evidence="14" id="KW-1185">Reference proteome</keyword>
<dbReference type="GO" id="GO:0004386">
    <property type="term" value="F:helicase activity"/>
    <property type="evidence" value="ECO:0007669"/>
    <property type="project" value="UniProtKB-KW"/>
</dbReference>
<dbReference type="OrthoDB" id="2020972at2759"/>
<dbReference type="InterPro" id="IPR027417">
    <property type="entry name" value="P-loop_NTPase"/>
</dbReference>
<evidence type="ECO:0000256" key="6">
    <source>
        <dbReference type="ARBA" id="ARBA00022840"/>
    </source>
</evidence>
<dbReference type="InterPro" id="IPR044574">
    <property type="entry name" value="ARIP4-like"/>
</dbReference>
<dbReference type="EMBL" id="MU007015">
    <property type="protein sequence ID" value="KAF2434785.1"/>
    <property type="molecule type" value="Genomic_DNA"/>
</dbReference>
<evidence type="ECO:0000256" key="1">
    <source>
        <dbReference type="ARBA" id="ARBA00004123"/>
    </source>
</evidence>
<dbReference type="SMART" id="SM00490">
    <property type="entry name" value="HELICc"/>
    <property type="match status" value="1"/>
</dbReference>
<evidence type="ECO:0000313" key="13">
    <source>
        <dbReference type="EMBL" id="KAF2434785.1"/>
    </source>
</evidence>
<keyword evidence="5" id="KW-0347">Helicase</keyword>
<dbReference type="Gene3D" id="3.40.50.10810">
    <property type="entry name" value="Tandem AAA-ATPase domain"/>
    <property type="match status" value="1"/>
</dbReference>
<evidence type="ECO:0000256" key="7">
    <source>
        <dbReference type="ARBA" id="ARBA00023125"/>
    </source>
</evidence>
<feature type="compositionally biased region" description="Basic and acidic residues" evidence="10">
    <location>
        <begin position="185"/>
        <end position="199"/>
    </location>
</feature>
<dbReference type="InterPro" id="IPR001650">
    <property type="entry name" value="Helicase_C-like"/>
</dbReference>
<keyword evidence="7" id="KW-0238">DNA-binding</keyword>
<dbReference type="Proteomes" id="UP000800235">
    <property type="component" value="Unassembled WGS sequence"/>
</dbReference>